<evidence type="ECO:0000313" key="2">
    <source>
        <dbReference type="Proteomes" id="UP000805649"/>
    </source>
</evidence>
<gene>
    <name evidence="1" type="ORF">CTRU02_205482</name>
</gene>
<comment type="caution">
    <text evidence="1">The sequence shown here is derived from an EMBL/GenBank/DDBJ whole genome shotgun (WGS) entry which is preliminary data.</text>
</comment>
<reference evidence="1 2" key="1">
    <citation type="journal article" date="2020" name="Phytopathology">
        <title>Genome Sequence Resources of Colletotrichum truncatum, C. plurivorum, C. musicola, and C. sojae: Four Species Pathogenic to Soybean (Glycine max).</title>
        <authorList>
            <person name="Rogerio F."/>
            <person name="Boufleur T.R."/>
            <person name="Ciampi-Guillardi M."/>
            <person name="Sukno S.A."/>
            <person name="Thon M.R."/>
            <person name="Massola Junior N.S."/>
            <person name="Baroncelli R."/>
        </authorList>
    </citation>
    <scope>NUCLEOTIDE SEQUENCE [LARGE SCALE GENOMIC DNA]</scope>
    <source>
        <strain evidence="1 2">CMES1059</strain>
    </source>
</reference>
<proteinExistence type="predicted"/>
<dbReference type="EMBL" id="VUJX02000003">
    <property type="protein sequence ID" value="KAL0938872.1"/>
    <property type="molecule type" value="Genomic_DNA"/>
</dbReference>
<dbReference type="Proteomes" id="UP000805649">
    <property type="component" value="Unassembled WGS sequence"/>
</dbReference>
<evidence type="ECO:0000313" key="1">
    <source>
        <dbReference type="EMBL" id="KAL0938872.1"/>
    </source>
</evidence>
<name>A0ACC3Z439_COLTU</name>
<sequence>MKFLSASALAATLSTGVLALTPAEWRTQTIYQVMTDRFARNDGSTTYLCQTHVQKYCGGTWRGIIDKLDYIQGLGATAVWISPFVKNIQGSSMDGESYHGYWAQDIYQVNPSFGTPDDLKDLSDALHARGMYLMADVVTNHMGWFGPPNTTDYSIYRPFHNASAYHVPPCWINYDDQDTVERCWQGSNEASLPDLRTEDPHIRKVFNAWIHRMVRRYGFDGLRLDSAKHVEKSFWPGFEASAGVFAIGEVFHGDPAYVVPYQDFMSGVMNLPVYYWVTQAFQSTTGSIWNLANGVKTLASTARDLTLWGGFLESHDQPRFLSHTSDKTLLKNALTFTLLMDGIPIIYQGLEQGYTGGGTPLNREALWLSGYNTESELYRWIQKLIGLRSAMIAQDRGYVFYKALPIYTDDHIIAMRKGFDGSQVVSVYSNVGGNRTFGVALGQEETGFRPCKLIMEITKCRPFVTDSSGVLRAESGSGGPLVFVPAERVMGTGICPGGIGKPPPPRPPSRARHSNPPPSATTSIAFESTVFNLALIGRFNNMTSSCLASPPQCLNSTDSSTNDTTATNCTLPVTVDKKKHSDKHSERHRLRHKLRH</sequence>
<organism evidence="1 2">
    <name type="scientific">Colletotrichum truncatum</name>
    <name type="common">Anthracnose fungus</name>
    <name type="synonym">Colletotrichum capsici</name>
    <dbReference type="NCBI Taxonomy" id="5467"/>
    <lineage>
        <taxon>Eukaryota</taxon>
        <taxon>Fungi</taxon>
        <taxon>Dikarya</taxon>
        <taxon>Ascomycota</taxon>
        <taxon>Pezizomycotina</taxon>
        <taxon>Sordariomycetes</taxon>
        <taxon>Hypocreomycetidae</taxon>
        <taxon>Glomerellales</taxon>
        <taxon>Glomerellaceae</taxon>
        <taxon>Colletotrichum</taxon>
        <taxon>Colletotrichum truncatum species complex</taxon>
    </lineage>
</organism>
<protein>
    <submittedName>
        <fullName evidence="1">Alpha-amylase</fullName>
    </submittedName>
</protein>
<accession>A0ACC3Z439</accession>
<keyword evidence="2" id="KW-1185">Reference proteome</keyword>